<keyword evidence="1" id="KW-0472">Membrane</keyword>
<organism evidence="2">
    <name type="scientific">marine metagenome</name>
    <dbReference type="NCBI Taxonomy" id="408172"/>
    <lineage>
        <taxon>unclassified sequences</taxon>
        <taxon>metagenomes</taxon>
        <taxon>ecological metagenomes</taxon>
    </lineage>
</organism>
<sequence length="156" mass="18221">MILSYVMVAISGIGLFLIGMNHYFDLWPQNHITLDLLISIIFVATQTLVMFFFVGTGVNIREYVESHSDVKNDLYQQMLGLKRKLYPPTMMVTILFMALVIIDGVFFLGKVSEWWFHILYILTVYYYIKATTIQHQSFKESTHIVLTMTKTVRTDY</sequence>
<dbReference type="AlphaFoldDB" id="A0A382BBE0"/>
<protein>
    <submittedName>
        <fullName evidence="2">Uncharacterized protein</fullName>
    </submittedName>
</protein>
<evidence type="ECO:0000313" key="2">
    <source>
        <dbReference type="EMBL" id="SVB10553.1"/>
    </source>
</evidence>
<reference evidence="2" key="1">
    <citation type="submission" date="2018-05" db="EMBL/GenBank/DDBJ databases">
        <authorList>
            <person name="Lanie J.A."/>
            <person name="Ng W.-L."/>
            <person name="Kazmierczak K.M."/>
            <person name="Andrzejewski T.M."/>
            <person name="Davidsen T.M."/>
            <person name="Wayne K.J."/>
            <person name="Tettelin H."/>
            <person name="Glass J.I."/>
            <person name="Rusch D."/>
            <person name="Podicherti R."/>
            <person name="Tsui H.-C.T."/>
            <person name="Winkler M.E."/>
        </authorList>
    </citation>
    <scope>NUCLEOTIDE SEQUENCE</scope>
</reference>
<evidence type="ECO:0000256" key="1">
    <source>
        <dbReference type="SAM" id="Phobius"/>
    </source>
</evidence>
<keyword evidence="1" id="KW-0812">Transmembrane</keyword>
<feature type="transmembrane region" description="Helical" evidence="1">
    <location>
        <begin position="85"/>
        <end position="108"/>
    </location>
</feature>
<name>A0A382BBE0_9ZZZZ</name>
<keyword evidence="1" id="KW-1133">Transmembrane helix</keyword>
<feature type="transmembrane region" description="Helical" evidence="1">
    <location>
        <begin position="36"/>
        <end position="58"/>
    </location>
</feature>
<gene>
    <name evidence="2" type="ORF">METZ01_LOCUS163407</name>
</gene>
<feature type="transmembrane region" description="Helical" evidence="1">
    <location>
        <begin position="114"/>
        <end position="130"/>
    </location>
</feature>
<accession>A0A382BBE0</accession>
<dbReference type="EMBL" id="UINC01028839">
    <property type="protein sequence ID" value="SVB10553.1"/>
    <property type="molecule type" value="Genomic_DNA"/>
</dbReference>
<feature type="transmembrane region" description="Helical" evidence="1">
    <location>
        <begin position="5"/>
        <end position="24"/>
    </location>
</feature>
<proteinExistence type="predicted"/>